<dbReference type="InterPro" id="IPR001810">
    <property type="entry name" value="F-box_dom"/>
</dbReference>
<evidence type="ECO:0000313" key="2">
    <source>
        <dbReference type="EMBL" id="EFC47203.1"/>
    </source>
</evidence>
<sequence>METCENHHKKMNQLPEDLIFSIFLYCPKTSDVANLLQLNRHWLGVARYEALWRMRFAFHLSDRIKSEEERLADNQQALSTSRSKGTIRKLKLLAKSHVDEAEKLYTREKVCEHGGDDDREQGIDFYTGFRFYTIFKKEIEGLRIGKMTEKLMELISCNYERTNYAVNDENILTDENPLKKKWKRFIDFVDSNLVPDSESAITDQYYMLQKNCTAQFATKFEADLSSMMKKLRKYFFKLSKPKEELYQEFNNAVANILEPVRILTDTSKYKYPIDAYKCLPVAVESMNFDLVHSLLVSIKDDCKRTDSERQYRDISVKNGDALDFCKKLMTSFMNKSYPVENIMYFLNSMVVIFPSLMHELRNKNHAKFKCDEDLLANSIIDCRNYYTGMELSMELFEKAIRGM</sequence>
<name>D2V764_NAEGR</name>
<dbReference type="Gene3D" id="1.20.1280.50">
    <property type="match status" value="1"/>
</dbReference>
<dbReference type="Pfam" id="PF12937">
    <property type="entry name" value="F-box-like"/>
    <property type="match status" value="1"/>
</dbReference>
<dbReference type="GeneID" id="8860435"/>
<dbReference type="InterPro" id="IPR036047">
    <property type="entry name" value="F-box-like_dom_sf"/>
</dbReference>
<dbReference type="Proteomes" id="UP000006671">
    <property type="component" value="Unassembled WGS sequence"/>
</dbReference>
<evidence type="ECO:0000259" key="1">
    <source>
        <dbReference type="Pfam" id="PF12937"/>
    </source>
</evidence>
<dbReference type="KEGG" id="ngr:NAEGRDRAFT_47209"/>
<reference evidence="2 3" key="1">
    <citation type="journal article" date="2010" name="Cell">
        <title>The genome of Naegleria gruberi illuminates early eukaryotic versatility.</title>
        <authorList>
            <person name="Fritz-Laylin L.K."/>
            <person name="Prochnik S.E."/>
            <person name="Ginger M.L."/>
            <person name="Dacks J.B."/>
            <person name="Carpenter M.L."/>
            <person name="Field M.C."/>
            <person name="Kuo A."/>
            <person name="Paredez A."/>
            <person name="Chapman J."/>
            <person name="Pham J."/>
            <person name="Shu S."/>
            <person name="Neupane R."/>
            <person name="Cipriano M."/>
            <person name="Mancuso J."/>
            <person name="Tu H."/>
            <person name="Salamov A."/>
            <person name="Lindquist E."/>
            <person name="Shapiro H."/>
            <person name="Lucas S."/>
            <person name="Grigoriev I.V."/>
            <person name="Cande W.Z."/>
            <person name="Fulton C."/>
            <person name="Rokhsar D.S."/>
            <person name="Dawson S.C."/>
        </authorList>
    </citation>
    <scope>NUCLEOTIDE SEQUENCE [LARGE SCALE GENOMIC DNA]</scope>
    <source>
        <strain evidence="2 3">NEG-M</strain>
    </source>
</reference>
<proteinExistence type="predicted"/>
<dbReference type="AlphaFoldDB" id="D2V764"/>
<dbReference type="OrthoDB" id="10554427at2759"/>
<dbReference type="RefSeq" id="XP_002679947.1">
    <property type="nucleotide sequence ID" value="XM_002679901.1"/>
</dbReference>
<evidence type="ECO:0000313" key="3">
    <source>
        <dbReference type="Proteomes" id="UP000006671"/>
    </source>
</evidence>
<organism evidence="3">
    <name type="scientific">Naegleria gruberi</name>
    <name type="common">Amoeba</name>
    <dbReference type="NCBI Taxonomy" id="5762"/>
    <lineage>
        <taxon>Eukaryota</taxon>
        <taxon>Discoba</taxon>
        <taxon>Heterolobosea</taxon>
        <taxon>Tetramitia</taxon>
        <taxon>Eutetramitia</taxon>
        <taxon>Vahlkampfiidae</taxon>
        <taxon>Naegleria</taxon>
    </lineage>
</organism>
<gene>
    <name evidence="2" type="ORF">NAEGRDRAFT_47209</name>
</gene>
<accession>D2V764</accession>
<dbReference type="SUPFAM" id="SSF81383">
    <property type="entry name" value="F-box domain"/>
    <property type="match status" value="1"/>
</dbReference>
<dbReference type="EMBL" id="GG738855">
    <property type="protein sequence ID" value="EFC47203.1"/>
    <property type="molecule type" value="Genomic_DNA"/>
</dbReference>
<feature type="domain" description="F-box" evidence="1">
    <location>
        <begin position="12"/>
        <end position="55"/>
    </location>
</feature>
<keyword evidence="3" id="KW-1185">Reference proteome</keyword>
<dbReference type="VEuPathDB" id="AmoebaDB:NAEGRDRAFT_47209"/>
<dbReference type="InParanoid" id="D2V764"/>
<protein>
    <recommendedName>
        <fullName evidence="1">F-box domain-containing protein</fullName>
    </recommendedName>
</protein>